<reference evidence="5" key="1">
    <citation type="journal article" date="2019" name="Int. J. Syst. Evol. Microbiol.">
        <title>The Global Catalogue of Microorganisms (GCM) 10K type strain sequencing project: providing services to taxonomists for standard genome sequencing and annotation.</title>
        <authorList>
            <consortium name="The Broad Institute Genomics Platform"/>
            <consortium name="The Broad Institute Genome Sequencing Center for Infectious Disease"/>
            <person name="Wu L."/>
            <person name="Ma J."/>
        </authorList>
    </citation>
    <scope>NUCLEOTIDE SEQUENCE [LARGE SCALE GENOMIC DNA]</scope>
    <source>
        <strain evidence="5">CCUG 61697</strain>
    </source>
</reference>
<dbReference type="NCBIfam" id="TIGR00715">
    <property type="entry name" value="precor6x_red"/>
    <property type="match status" value="1"/>
</dbReference>
<dbReference type="Proteomes" id="UP001597102">
    <property type="component" value="Unassembled WGS sequence"/>
</dbReference>
<dbReference type="GO" id="GO:0016491">
    <property type="term" value="F:oxidoreductase activity"/>
    <property type="evidence" value="ECO:0007669"/>
    <property type="project" value="UniProtKB-KW"/>
</dbReference>
<dbReference type="NCBIfam" id="NF005968">
    <property type="entry name" value="PRK08057.1-2"/>
    <property type="match status" value="1"/>
</dbReference>
<gene>
    <name evidence="4" type="ORF">ACFQ2F_04280</name>
</gene>
<evidence type="ECO:0000256" key="1">
    <source>
        <dbReference type="ARBA" id="ARBA00004953"/>
    </source>
</evidence>
<dbReference type="EMBL" id="JBHTJO010000001">
    <property type="protein sequence ID" value="MFD0986308.1"/>
    <property type="molecule type" value="Genomic_DNA"/>
</dbReference>
<comment type="pathway">
    <text evidence="1">Cofactor biosynthesis; adenosylcobalamin biosynthesis.</text>
</comment>
<dbReference type="RefSeq" id="WP_379086190.1">
    <property type="nucleotide sequence ID" value="NZ_JBHTJO010000001.1"/>
</dbReference>
<dbReference type="PANTHER" id="PTHR36925:SF1">
    <property type="entry name" value="COBALT-PRECORRIN-6A REDUCTASE"/>
    <property type="match status" value="1"/>
</dbReference>
<organism evidence="4 5">
    <name type="scientific">Methyloligella solikamskensis</name>
    <dbReference type="NCBI Taxonomy" id="1177756"/>
    <lineage>
        <taxon>Bacteria</taxon>
        <taxon>Pseudomonadati</taxon>
        <taxon>Pseudomonadota</taxon>
        <taxon>Alphaproteobacteria</taxon>
        <taxon>Hyphomicrobiales</taxon>
        <taxon>Hyphomicrobiaceae</taxon>
        <taxon>Methyloligella</taxon>
    </lineage>
</organism>
<dbReference type="EC" id="1.3.1.106" evidence="4"/>
<evidence type="ECO:0000313" key="5">
    <source>
        <dbReference type="Proteomes" id="UP001597102"/>
    </source>
</evidence>
<name>A0ABW3J7S9_9HYPH</name>
<keyword evidence="3 4" id="KW-0560">Oxidoreductase</keyword>
<dbReference type="Pfam" id="PF02571">
    <property type="entry name" value="CbiJ"/>
    <property type="match status" value="1"/>
</dbReference>
<protein>
    <submittedName>
        <fullName evidence="4">Cobalt-precorrin-6A reductase</fullName>
        <ecNumber evidence="4">1.3.1.106</ecNumber>
    </submittedName>
</protein>
<dbReference type="InterPro" id="IPR003723">
    <property type="entry name" value="Precorrin-6x_reduct"/>
</dbReference>
<keyword evidence="5" id="KW-1185">Reference proteome</keyword>
<evidence type="ECO:0000313" key="4">
    <source>
        <dbReference type="EMBL" id="MFD0986308.1"/>
    </source>
</evidence>
<evidence type="ECO:0000256" key="3">
    <source>
        <dbReference type="ARBA" id="ARBA00023002"/>
    </source>
</evidence>
<sequence>MRILILGGTTEASGLAKQLAGDARFSPILSLAGRTASPAAQPVPCRIGGFGGVEGLAAWLKHEGVDVLVDATHPFSTGISANAVAAAEATGVPLLTLVRPGWEAQPGDRWIDVNTLEEAASALGETPLRVLLTIGRQEIAAFKAAPQHHYLIRSIDPPVPDDLPTDAELLLRRGPFSEEDELTLFRDAGVETIVSKNAGGAATYAKLVAARALGLPVVMVARPEKPGGHRVETVEAAFAWLEARLSDHRGAPSERGV</sequence>
<evidence type="ECO:0000256" key="2">
    <source>
        <dbReference type="ARBA" id="ARBA00022573"/>
    </source>
</evidence>
<proteinExistence type="predicted"/>
<comment type="caution">
    <text evidence="4">The sequence shown here is derived from an EMBL/GenBank/DDBJ whole genome shotgun (WGS) entry which is preliminary data.</text>
</comment>
<dbReference type="PANTHER" id="PTHR36925">
    <property type="entry name" value="COBALT-PRECORRIN-6A REDUCTASE"/>
    <property type="match status" value="1"/>
</dbReference>
<dbReference type="PROSITE" id="PS51014">
    <property type="entry name" value="COBK_CBIJ"/>
    <property type="match status" value="1"/>
</dbReference>
<accession>A0ABW3J7S9</accession>
<keyword evidence="2" id="KW-0169">Cobalamin biosynthesis</keyword>